<comment type="caution">
    <text evidence="1">The sequence shown here is derived from an EMBL/GenBank/DDBJ whole genome shotgun (WGS) entry which is preliminary data.</text>
</comment>
<reference evidence="1" key="1">
    <citation type="submission" date="2021-02" db="EMBL/GenBank/DDBJ databases">
        <authorList>
            <person name="Dougan E. K."/>
            <person name="Rhodes N."/>
            <person name="Thang M."/>
            <person name="Chan C."/>
        </authorList>
    </citation>
    <scope>NUCLEOTIDE SEQUENCE</scope>
</reference>
<sequence>MMALYCADGILSWLEVAENRLLLFHYLKLRAKAKSWYADLAKAYFDGQRQLIDAMLEKPGAALEVDSYLRAETARVEAEIYAMPEKGRFVPGIFAPRVSLEAAQERGFFDLD</sequence>
<accession>A0A813GZA9</accession>
<protein>
    <submittedName>
        <fullName evidence="1">Uncharacterized protein</fullName>
    </submittedName>
</protein>
<dbReference type="AlphaFoldDB" id="A0A813GZA9"/>
<dbReference type="EMBL" id="CAJNNV010029921">
    <property type="protein sequence ID" value="CAE8630655.1"/>
    <property type="molecule type" value="Genomic_DNA"/>
</dbReference>
<evidence type="ECO:0000313" key="2">
    <source>
        <dbReference type="Proteomes" id="UP000654075"/>
    </source>
</evidence>
<dbReference type="Proteomes" id="UP000654075">
    <property type="component" value="Unassembled WGS sequence"/>
</dbReference>
<evidence type="ECO:0000313" key="1">
    <source>
        <dbReference type="EMBL" id="CAE8630655.1"/>
    </source>
</evidence>
<name>A0A813GZA9_POLGL</name>
<keyword evidence="2" id="KW-1185">Reference proteome</keyword>
<gene>
    <name evidence="1" type="ORF">PGLA1383_LOCUS46912</name>
</gene>
<proteinExistence type="predicted"/>
<organism evidence="1 2">
    <name type="scientific">Polarella glacialis</name>
    <name type="common">Dinoflagellate</name>
    <dbReference type="NCBI Taxonomy" id="89957"/>
    <lineage>
        <taxon>Eukaryota</taxon>
        <taxon>Sar</taxon>
        <taxon>Alveolata</taxon>
        <taxon>Dinophyceae</taxon>
        <taxon>Suessiales</taxon>
        <taxon>Suessiaceae</taxon>
        <taxon>Polarella</taxon>
    </lineage>
</organism>